<dbReference type="SUPFAM" id="SSF56219">
    <property type="entry name" value="DNase I-like"/>
    <property type="match status" value="1"/>
</dbReference>
<evidence type="ECO:0000313" key="3">
    <source>
        <dbReference type="Proteomes" id="UP000215896"/>
    </source>
</evidence>
<protein>
    <recommendedName>
        <fullName evidence="4">Endonuclease/exonuclease/phosphatase domain-containing protein</fullName>
    </recommendedName>
</protein>
<dbReference type="InterPro" id="IPR036691">
    <property type="entry name" value="Endo/exonu/phosph_ase_sf"/>
</dbReference>
<accession>A0A255GBP2</accession>
<dbReference type="AlphaFoldDB" id="A0A255GBP2"/>
<dbReference type="Proteomes" id="UP000215896">
    <property type="component" value="Unassembled WGS sequence"/>
</dbReference>
<keyword evidence="3" id="KW-1185">Reference proteome</keyword>
<dbReference type="Gene3D" id="3.60.10.10">
    <property type="entry name" value="Endonuclease/exonuclease/phosphatase"/>
    <property type="match status" value="1"/>
</dbReference>
<feature type="compositionally biased region" description="Low complexity" evidence="1">
    <location>
        <begin position="304"/>
        <end position="382"/>
    </location>
</feature>
<sequence>MRAKIGVLTALVTVAGASLVGGFGLVGGAVAADKQGACVPAEDQIRAVTLNVQALPLMPRDKVVADVDKAAGLGADVLMWQEIQPDYYKDAVRAEKLNDPKRGEWRTFQLDLAVPISVRLGGDSPWEYVSDGRKLMHGGREKVSPNRYISWVVLKDRSSGRKTVFMNTHMVSGAWNGKENTADPWRKEMWQQHRTEQTRVIDDFNAKGMSVVYGGDFNRQNVAPFSARDKQVVDTGIDHLGVVLAPGDTLPAVQTKQSVGGFNSDHPAKLMKATVSGCRPGAGTPKPTTSRPTTGKPTTKEPTTKAPTTKAPTTKAPTTKAPTTAPTTQAPPTKAPTTQAPPTKAPTTQVPTTQAPPTTKATSTQGPTTQAPPAVAPTTRAPRPAPAGGPGTEPAPGVPDVPADGAGVPDVKTPEHTGGLASTGR</sequence>
<name>A0A255GBP2_9ACTN</name>
<evidence type="ECO:0000313" key="2">
    <source>
        <dbReference type="EMBL" id="OYO13340.1"/>
    </source>
</evidence>
<dbReference type="RefSeq" id="WP_094405571.1">
    <property type="nucleotide sequence ID" value="NZ_NMVO01000013.1"/>
</dbReference>
<feature type="region of interest" description="Disordered" evidence="1">
    <location>
        <begin position="275"/>
        <end position="425"/>
    </location>
</feature>
<comment type="caution">
    <text evidence="2">The sequence shown here is derived from an EMBL/GenBank/DDBJ whole genome shotgun (WGS) entry which is preliminary data.</text>
</comment>
<feature type="compositionally biased region" description="Low complexity" evidence="1">
    <location>
        <begin position="284"/>
        <end position="297"/>
    </location>
</feature>
<evidence type="ECO:0000256" key="1">
    <source>
        <dbReference type="SAM" id="MobiDB-lite"/>
    </source>
</evidence>
<proteinExistence type="predicted"/>
<gene>
    <name evidence="2" type="ORF">CGZ94_10155</name>
</gene>
<organism evidence="2 3">
    <name type="scientific">Enemella evansiae</name>
    <dbReference type="NCBI Taxonomy" id="2016499"/>
    <lineage>
        <taxon>Bacteria</taxon>
        <taxon>Bacillati</taxon>
        <taxon>Actinomycetota</taxon>
        <taxon>Actinomycetes</taxon>
        <taxon>Propionibacteriales</taxon>
        <taxon>Propionibacteriaceae</taxon>
        <taxon>Enemella</taxon>
    </lineage>
</organism>
<dbReference type="EMBL" id="NMVO01000013">
    <property type="protein sequence ID" value="OYO13340.1"/>
    <property type="molecule type" value="Genomic_DNA"/>
</dbReference>
<dbReference type="OrthoDB" id="4013874at2"/>
<reference evidence="2 3" key="1">
    <citation type="submission" date="2017-07" db="EMBL/GenBank/DDBJ databases">
        <title>Draft whole genome sequences of clinical Proprionibacteriaceae strains.</title>
        <authorList>
            <person name="Bernier A.-M."/>
            <person name="Bernard K."/>
            <person name="Domingo M.-C."/>
        </authorList>
    </citation>
    <scope>NUCLEOTIDE SEQUENCE [LARGE SCALE GENOMIC DNA]</scope>
    <source>
        <strain evidence="2 3">NML 030167</strain>
    </source>
</reference>
<evidence type="ECO:0008006" key="4">
    <source>
        <dbReference type="Google" id="ProtNLM"/>
    </source>
</evidence>